<accession>A0ABS0VRD3</accession>
<keyword evidence="3" id="KW-1185">Reference proteome</keyword>
<dbReference type="RefSeq" id="WP_169885890.1">
    <property type="nucleotide sequence ID" value="NZ_JAAQWG010000059.1"/>
</dbReference>
<protein>
    <submittedName>
        <fullName evidence="2">Uncharacterized protein</fullName>
    </submittedName>
</protein>
<name>A0ABS0VRD3_PSEVE</name>
<gene>
    <name evidence="2" type="ORF">YA0849_32110</name>
</gene>
<proteinExistence type="predicted"/>
<dbReference type="Proteomes" id="UP000614123">
    <property type="component" value="Unassembled WGS sequence"/>
</dbReference>
<feature type="chain" id="PRO_5045519521" evidence="1">
    <location>
        <begin position="24"/>
        <end position="137"/>
    </location>
</feature>
<sequence length="137" mass="14653">MMLNQLQWALALCGCLFCVNAQAVEMTLSSNATEIPQGQIKDAIVSNLPAAVAQLGSDYQLFAIVESGDYQPGLRLYSYSVTLHRKVIETGTGKTYWVPTGGVRGHGVAQQSETVLSNLKSDVIAGAKAGSFKLDQM</sequence>
<evidence type="ECO:0000313" key="3">
    <source>
        <dbReference type="Proteomes" id="UP000614123"/>
    </source>
</evidence>
<evidence type="ECO:0000313" key="2">
    <source>
        <dbReference type="EMBL" id="MBI6653592.1"/>
    </source>
</evidence>
<evidence type="ECO:0000256" key="1">
    <source>
        <dbReference type="SAM" id="SignalP"/>
    </source>
</evidence>
<keyword evidence="1" id="KW-0732">Signal</keyword>
<comment type="caution">
    <text evidence="2">The sequence shown here is derived from an EMBL/GenBank/DDBJ whole genome shotgun (WGS) entry which is preliminary data.</text>
</comment>
<feature type="signal peptide" evidence="1">
    <location>
        <begin position="1"/>
        <end position="23"/>
    </location>
</feature>
<reference evidence="2 3" key="1">
    <citation type="submission" date="2020-12" db="EMBL/GenBank/DDBJ databases">
        <title>Comparative genomic insights into the epidemiology and virulence of plant pathogenic Pseudomonads from Turkey.</title>
        <authorList>
            <person name="Dillon M."/>
            <person name="Ruiz-Bedoya T."/>
            <person name="Bendalovic-Torma C."/>
            <person name="Guttman K.M."/>
            <person name="Kwak H."/>
            <person name="Middleton M.A."/>
            <person name="Wang P.W."/>
            <person name="Horuz S."/>
            <person name="Aysan Y."/>
            <person name="Guttman D.S."/>
        </authorList>
    </citation>
    <scope>NUCLEOTIDE SEQUENCE [LARGE SCALE GENOMIC DNA]</scope>
    <source>
        <strain evidence="2 3">S4_EA_3a</strain>
    </source>
</reference>
<dbReference type="EMBL" id="JAEILD010000237">
    <property type="protein sequence ID" value="MBI6653592.1"/>
    <property type="molecule type" value="Genomic_DNA"/>
</dbReference>
<organism evidence="2 3">
    <name type="scientific">Pseudomonas veronii</name>
    <dbReference type="NCBI Taxonomy" id="76761"/>
    <lineage>
        <taxon>Bacteria</taxon>
        <taxon>Pseudomonadati</taxon>
        <taxon>Pseudomonadota</taxon>
        <taxon>Gammaproteobacteria</taxon>
        <taxon>Pseudomonadales</taxon>
        <taxon>Pseudomonadaceae</taxon>
        <taxon>Pseudomonas</taxon>
    </lineage>
</organism>